<feature type="coiled-coil region" evidence="1">
    <location>
        <begin position="40"/>
        <end position="74"/>
    </location>
</feature>
<accession>A0A8H6X8U7</accession>
<protein>
    <submittedName>
        <fullName evidence="2">F-box domain-containing protein</fullName>
    </submittedName>
</protein>
<dbReference type="Proteomes" id="UP000623467">
    <property type="component" value="Unassembled WGS sequence"/>
</dbReference>
<evidence type="ECO:0000313" key="3">
    <source>
        <dbReference type="Proteomes" id="UP000623467"/>
    </source>
</evidence>
<sequence length="524" mass="58546">MATSFPACDSTGVGLAADVQTLAGLLRLSGSNEPPRDHEVSLLRAQVARASERLASLDAEISLLHDHLRRLEQDRADLSRYRAQQKAILSPLRRVPPEILVHIFRDVVGAVPEPLRIDSGPWPLSHACSRWRAVALRDRRLWSKIQLNFSLKRWYSVEMIEEQVDRADLLDVIFVGNEGGNDDLQVFVFNVLAAHSARWRELTIQLTSFLAPAVEHLDFRSLQKAHVHWHHPHSQLPEADSVDLLRTAVSLADMSVSCRWRAVPVHPPIVNQLTRYRLDAPWRTHAELLRRLPNLEFAVVLHAFDRDDAGSEATDTIDLPRLRQLFVDSDVCLDHLRAPALEAISVRHVDGAYDGAYDALVRFLGRSSCSPRRLCLQGRFDAQAAAEVLQRCPTLTEIGVVFGPEDGASVARCLQLFTVGGSTPPPMTFPHVKVIAISCVDVDAMFHPAFLDMIDSRRGAPSGAFEAAELGVLHPGPEPDPRSAARLERLARDGFSLSVLLRDRANAHKHRWLIAWCVPPRHEH</sequence>
<dbReference type="OrthoDB" id="2835096at2759"/>
<organism evidence="2 3">
    <name type="scientific">Mycena sanguinolenta</name>
    <dbReference type="NCBI Taxonomy" id="230812"/>
    <lineage>
        <taxon>Eukaryota</taxon>
        <taxon>Fungi</taxon>
        <taxon>Dikarya</taxon>
        <taxon>Basidiomycota</taxon>
        <taxon>Agaricomycotina</taxon>
        <taxon>Agaricomycetes</taxon>
        <taxon>Agaricomycetidae</taxon>
        <taxon>Agaricales</taxon>
        <taxon>Marasmiineae</taxon>
        <taxon>Mycenaceae</taxon>
        <taxon>Mycena</taxon>
    </lineage>
</organism>
<dbReference type="EMBL" id="JACAZH010000036">
    <property type="protein sequence ID" value="KAF7336578.1"/>
    <property type="molecule type" value="Genomic_DNA"/>
</dbReference>
<comment type="caution">
    <text evidence="2">The sequence shown here is derived from an EMBL/GenBank/DDBJ whole genome shotgun (WGS) entry which is preliminary data.</text>
</comment>
<keyword evidence="1" id="KW-0175">Coiled coil</keyword>
<gene>
    <name evidence="2" type="ORF">MSAN_02290000</name>
</gene>
<proteinExistence type="predicted"/>
<reference evidence="2" key="1">
    <citation type="submission" date="2020-05" db="EMBL/GenBank/DDBJ databases">
        <title>Mycena genomes resolve the evolution of fungal bioluminescence.</title>
        <authorList>
            <person name="Tsai I.J."/>
        </authorList>
    </citation>
    <scope>NUCLEOTIDE SEQUENCE</scope>
    <source>
        <strain evidence="2">160909Yilan</strain>
    </source>
</reference>
<dbReference type="AlphaFoldDB" id="A0A8H6X8U7"/>
<evidence type="ECO:0000313" key="2">
    <source>
        <dbReference type="EMBL" id="KAF7336578.1"/>
    </source>
</evidence>
<evidence type="ECO:0000256" key="1">
    <source>
        <dbReference type="SAM" id="Coils"/>
    </source>
</evidence>
<keyword evidence="3" id="KW-1185">Reference proteome</keyword>
<name>A0A8H6X8U7_9AGAR</name>